<evidence type="ECO:0000256" key="3">
    <source>
        <dbReference type="ARBA" id="ARBA00022771"/>
    </source>
</evidence>
<dbReference type="Gene3D" id="3.30.160.60">
    <property type="entry name" value="Classic Zinc Finger"/>
    <property type="match status" value="3"/>
</dbReference>
<feature type="region of interest" description="Disordered" evidence="9">
    <location>
        <begin position="1"/>
        <end position="21"/>
    </location>
</feature>
<reference evidence="11 12" key="1">
    <citation type="submission" date="2024-08" db="EMBL/GenBank/DDBJ databases">
        <authorList>
            <person name="Cucini C."/>
            <person name="Frati F."/>
        </authorList>
    </citation>
    <scope>NUCLEOTIDE SEQUENCE [LARGE SCALE GENOMIC DNA]</scope>
</reference>
<keyword evidence="12" id="KW-1185">Reference proteome</keyword>
<dbReference type="Pfam" id="PF00096">
    <property type="entry name" value="zf-C2H2"/>
    <property type="match status" value="1"/>
</dbReference>
<dbReference type="PANTHER" id="PTHR46179:SF13">
    <property type="entry name" value="C2H2-TYPE DOMAIN-CONTAINING PROTEIN"/>
    <property type="match status" value="1"/>
</dbReference>
<protein>
    <recommendedName>
        <fullName evidence="10">C2H2-type domain-containing protein</fullName>
    </recommendedName>
</protein>
<accession>A0ABP1QYW0</accession>
<evidence type="ECO:0000256" key="9">
    <source>
        <dbReference type="SAM" id="MobiDB-lite"/>
    </source>
</evidence>
<feature type="domain" description="C2H2-type" evidence="10">
    <location>
        <begin position="584"/>
        <end position="606"/>
    </location>
</feature>
<organism evidence="11 12">
    <name type="scientific">Orchesella dallaii</name>
    <dbReference type="NCBI Taxonomy" id="48710"/>
    <lineage>
        <taxon>Eukaryota</taxon>
        <taxon>Metazoa</taxon>
        <taxon>Ecdysozoa</taxon>
        <taxon>Arthropoda</taxon>
        <taxon>Hexapoda</taxon>
        <taxon>Collembola</taxon>
        <taxon>Entomobryomorpha</taxon>
        <taxon>Entomobryoidea</taxon>
        <taxon>Orchesellidae</taxon>
        <taxon>Orchesellinae</taxon>
        <taxon>Orchesella</taxon>
    </lineage>
</organism>
<evidence type="ECO:0000313" key="11">
    <source>
        <dbReference type="EMBL" id="CAL8114791.1"/>
    </source>
</evidence>
<keyword evidence="5" id="KW-0805">Transcription regulation</keyword>
<keyword evidence="2" id="KW-0479">Metal-binding</keyword>
<feature type="compositionally biased region" description="Acidic residues" evidence="9">
    <location>
        <begin position="1"/>
        <end position="18"/>
    </location>
</feature>
<proteinExistence type="predicted"/>
<evidence type="ECO:0000259" key="10">
    <source>
        <dbReference type="PROSITE" id="PS50157"/>
    </source>
</evidence>
<feature type="domain" description="C2H2-type" evidence="10">
    <location>
        <begin position="107"/>
        <end position="135"/>
    </location>
</feature>
<dbReference type="InterPro" id="IPR036236">
    <property type="entry name" value="Znf_C2H2_sf"/>
</dbReference>
<dbReference type="PANTHER" id="PTHR46179">
    <property type="entry name" value="ZINC FINGER PROTEIN"/>
    <property type="match status" value="1"/>
</dbReference>
<dbReference type="Proteomes" id="UP001642540">
    <property type="component" value="Unassembled WGS sequence"/>
</dbReference>
<dbReference type="PROSITE" id="PS00028">
    <property type="entry name" value="ZINC_FINGER_C2H2_1"/>
    <property type="match status" value="8"/>
</dbReference>
<keyword evidence="3 8" id="KW-0863">Zinc-finger</keyword>
<dbReference type="SMART" id="SM00355">
    <property type="entry name" value="ZnF_C2H2"/>
    <property type="match status" value="9"/>
</dbReference>
<keyword evidence="6" id="KW-0804">Transcription</keyword>
<dbReference type="InterPro" id="IPR013087">
    <property type="entry name" value="Znf_C2H2_type"/>
</dbReference>
<evidence type="ECO:0000256" key="2">
    <source>
        <dbReference type="ARBA" id="ARBA00022723"/>
    </source>
</evidence>
<dbReference type="SUPFAM" id="SSF57667">
    <property type="entry name" value="beta-beta-alpha zinc fingers"/>
    <property type="match status" value="1"/>
</dbReference>
<evidence type="ECO:0000256" key="7">
    <source>
        <dbReference type="ARBA" id="ARBA00023242"/>
    </source>
</evidence>
<gene>
    <name evidence="11" type="ORF">ODALV1_LOCUS16619</name>
</gene>
<keyword evidence="4" id="KW-0862">Zinc</keyword>
<dbReference type="InterPro" id="IPR051061">
    <property type="entry name" value="Zinc_finger_trans_reg"/>
</dbReference>
<sequence length="620" mass="70747">MVSDTGEDIAEANLNSDDESYKEMEIEDEMFNIANEATIPHSATAVIGGANSQPKLETKKIQSEIQQKPGIWRCPYCSVGFSEPEQYVLHEVTEHGENQKSNDGNVYQCTRCPCSFKTKNIMVDHFLQVHFKLKPKILVSPQKIRPLYSDPRNLRGHLNPQNKLKNAHKCDACSITFDDSTKFFYHMLQVHGRVFRIRKTEETNEDEHENQYVCPERTCSFRGCTKLQLLEHIKQHLDQMLPITKAYSLKKTSANIDLHLKSENYKVPTVSLENLSREVIPTDDVGTGECDLEQSFGACPKITATFSLADIVSPSPTFPATSSSSTSSSSITSFVNTTREMIHPHQQSTSRCSDGLPGCLNGYHAGSQIDKETQHLYSNPLNHPEDHQRNLTQNKGNTKPLEIFTCDVCKEILSCQSELTGHMKHEHQKRIAFECKLCLKKILHRYRFKLHMSNLHGKVFPNNEELMREANVSISYLCANEVGNLNSERKAGSINCTTIPIQNATKGRTEQVDLNERDMPLKSHQCLVPGCARKFKYFSCLKSHQMKHDRVFPFHCGWKGCTWRFTCKWELTQHYKRHTKEKPFGCRICPSSFARNYDLVIHMRIHKLPMTGIGANVHQN</sequence>
<evidence type="ECO:0000313" key="12">
    <source>
        <dbReference type="Proteomes" id="UP001642540"/>
    </source>
</evidence>
<dbReference type="PROSITE" id="PS50157">
    <property type="entry name" value="ZINC_FINGER_C2H2_2"/>
    <property type="match status" value="4"/>
</dbReference>
<comment type="caution">
    <text evidence="11">The sequence shown here is derived from an EMBL/GenBank/DDBJ whole genome shotgun (WGS) entry which is preliminary data.</text>
</comment>
<evidence type="ECO:0000256" key="5">
    <source>
        <dbReference type="ARBA" id="ARBA00023015"/>
    </source>
</evidence>
<feature type="domain" description="C2H2-type" evidence="10">
    <location>
        <begin position="524"/>
        <end position="553"/>
    </location>
</feature>
<comment type="subcellular location">
    <subcellularLocation>
        <location evidence="1">Nucleus</location>
    </subcellularLocation>
</comment>
<name>A0ABP1QYW0_9HEXA</name>
<evidence type="ECO:0000256" key="1">
    <source>
        <dbReference type="ARBA" id="ARBA00004123"/>
    </source>
</evidence>
<evidence type="ECO:0000256" key="6">
    <source>
        <dbReference type="ARBA" id="ARBA00023163"/>
    </source>
</evidence>
<feature type="domain" description="C2H2-type" evidence="10">
    <location>
        <begin position="554"/>
        <end position="583"/>
    </location>
</feature>
<keyword evidence="7" id="KW-0539">Nucleus</keyword>
<dbReference type="EMBL" id="CAXLJM020000050">
    <property type="protein sequence ID" value="CAL8114791.1"/>
    <property type="molecule type" value="Genomic_DNA"/>
</dbReference>
<evidence type="ECO:0000256" key="4">
    <source>
        <dbReference type="ARBA" id="ARBA00022833"/>
    </source>
</evidence>
<evidence type="ECO:0000256" key="8">
    <source>
        <dbReference type="PROSITE-ProRule" id="PRU00042"/>
    </source>
</evidence>